<sequence>MDSQWVIDAQGLEKSYGSGASRFDALKGVSVQIAPGETLAIVGKSGSGKSTLMHLLALLDEPDEGTLQVAGRDAKSLSKCAVNGLRNKEFGFVFQQFFLTPNVSVLDNVILPLKIAGMGGKERRKRGMEVLEQLELADKAGNKATTLSGGQKQRVVIGRALVNAPRVIFADEPTGNLDTATGAVVEDILFELNRSQGITLVIVTHDEDLAARCDRQIYIRDGLVVSQTTSTHTGLTHTGAHALVTPEALSTAGGAE</sequence>
<dbReference type="Proteomes" id="UP000298252">
    <property type="component" value="Unassembled WGS sequence"/>
</dbReference>
<dbReference type="Pfam" id="PF00005">
    <property type="entry name" value="ABC_tran"/>
    <property type="match status" value="1"/>
</dbReference>
<dbReference type="SUPFAM" id="SSF52540">
    <property type="entry name" value="P-loop containing nucleoside triphosphate hydrolases"/>
    <property type="match status" value="1"/>
</dbReference>
<dbReference type="PROSITE" id="PS00211">
    <property type="entry name" value="ABC_TRANSPORTER_1"/>
    <property type="match status" value="1"/>
</dbReference>
<reference evidence="5 7" key="1">
    <citation type="submission" date="2016-10" db="EMBL/GenBank/DDBJ databases">
        <authorList>
            <person name="Varghese N."/>
            <person name="Submissions S."/>
        </authorList>
    </citation>
    <scope>NUCLEOTIDE SEQUENCE [LARGE SCALE GENOMIC DNA]</scope>
    <source>
        <strain evidence="5 7">CGMCC 1.11215</strain>
    </source>
</reference>
<keyword evidence="1" id="KW-0813">Transport</keyword>
<dbReference type="RefSeq" id="WP_092341244.1">
    <property type="nucleotide sequence ID" value="NZ_FNIB01000008.1"/>
</dbReference>
<evidence type="ECO:0000313" key="7">
    <source>
        <dbReference type="Proteomes" id="UP000199639"/>
    </source>
</evidence>
<evidence type="ECO:0000313" key="6">
    <source>
        <dbReference type="EMBL" id="TFB82259.1"/>
    </source>
</evidence>
<proteinExistence type="predicted"/>
<dbReference type="PANTHER" id="PTHR24220:SF86">
    <property type="entry name" value="ABC TRANSPORTER ABCH.1"/>
    <property type="match status" value="1"/>
</dbReference>
<evidence type="ECO:0000256" key="3">
    <source>
        <dbReference type="ARBA" id="ARBA00022840"/>
    </source>
</evidence>
<dbReference type="InterPro" id="IPR003439">
    <property type="entry name" value="ABC_transporter-like_ATP-bd"/>
</dbReference>
<dbReference type="EMBL" id="FNIB01000008">
    <property type="protein sequence ID" value="SDN94336.1"/>
    <property type="molecule type" value="Genomic_DNA"/>
</dbReference>
<keyword evidence="3 5" id="KW-0067">ATP-binding</keyword>
<dbReference type="GO" id="GO:0022857">
    <property type="term" value="F:transmembrane transporter activity"/>
    <property type="evidence" value="ECO:0007669"/>
    <property type="project" value="TreeGrafter"/>
</dbReference>
<dbReference type="GO" id="GO:0005886">
    <property type="term" value="C:plasma membrane"/>
    <property type="evidence" value="ECO:0007669"/>
    <property type="project" value="TreeGrafter"/>
</dbReference>
<evidence type="ECO:0000256" key="2">
    <source>
        <dbReference type="ARBA" id="ARBA00022741"/>
    </source>
</evidence>
<feature type="domain" description="ABC transporter" evidence="4">
    <location>
        <begin position="7"/>
        <end position="246"/>
    </location>
</feature>
<dbReference type="PROSITE" id="PS50893">
    <property type="entry name" value="ABC_TRANSPORTER_2"/>
    <property type="match status" value="1"/>
</dbReference>
<dbReference type="FunFam" id="3.40.50.300:FF:000032">
    <property type="entry name" value="Export ABC transporter ATP-binding protein"/>
    <property type="match status" value="1"/>
</dbReference>
<dbReference type="CDD" id="cd03255">
    <property type="entry name" value="ABC_MJ0796_LolCDE_FtsE"/>
    <property type="match status" value="1"/>
</dbReference>
<name>A0A4R8VJI7_9MICO</name>
<dbReference type="InterPro" id="IPR015854">
    <property type="entry name" value="ABC_transpr_LolD-like"/>
</dbReference>
<reference evidence="6 8" key="2">
    <citation type="submission" date="2019-03" db="EMBL/GenBank/DDBJ databases">
        <title>Genomics of glacier-inhabiting Cryobacterium strains.</title>
        <authorList>
            <person name="Liu Q."/>
            <person name="Xin Y.-H."/>
        </authorList>
    </citation>
    <scope>NUCLEOTIDE SEQUENCE [LARGE SCALE GENOMIC DNA]</scope>
    <source>
        <strain evidence="6 8">Hh8</strain>
    </source>
</reference>
<evidence type="ECO:0000256" key="1">
    <source>
        <dbReference type="ARBA" id="ARBA00022448"/>
    </source>
</evidence>
<dbReference type="PANTHER" id="PTHR24220">
    <property type="entry name" value="IMPORT ATP-BINDING PROTEIN"/>
    <property type="match status" value="1"/>
</dbReference>
<dbReference type="GO" id="GO:0005524">
    <property type="term" value="F:ATP binding"/>
    <property type="evidence" value="ECO:0007669"/>
    <property type="project" value="UniProtKB-KW"/>
</dbReference>
<dbReference type="GO" id="GO:0016887">
    <property type="term" value="F:ATP hydrolysis activity"/>
    <property type="evidence" value="ECO:0007669"/>
    <property type="project" value="InterPro"/>
</dbReference>
<keyword evidence="8" id="KW-1185">Reference proteome</keyword>
<dbReference type="EMBL" id="SOFD01000002">
    <property type="protein sequence ID" value="TFB82259.1"/>
    <property type="molecule type" value="Genomic_DNA"/>
</dbReference>
<dbReference type="InterPro" id="IPR017911">
    <property type="entry name" value="MacB-like_ATP-bd"/>
</dbReference>
<dbReference type="GO" id="GO:0098796">
    <property type="term" value="C:membrane protein complex"/>
    <property type="evidence" value="ECO:0007669"/>
    <property type="project" value="UniProtKB-ARBA"/>
</dbReference>
<evidence type="ECO:0000259" key="4">
    <source>
        <dbReference type="PROSITE" id="PS50893"/>
    </source>
</evidence>
<dbReference type="Proteomes" id="UP000199639">
    <property type="component" value="Unassembled WGS sequence"/>
</dbReference>
<evidence type="ECO:0000313" key="8">
    <source>
        <dbReference type="Proteomes" id="UP000298252"/>
    </source>
</evidence>
<dbReference type="STRING" id="1424659.SAMN05216368_108160"/>
<gene>
    <name evidence="6" type="ORF">E3O21_00975</name>
    <name evidence="5" type="ORF">SAMN05216368_108160</name>
</gene>
<dbReference type="InterPro" id="IPR017871">
    <property type="entry name" value="ABC_transporter-like_CS"/>
</dbReference>
<protein>
    <submittedName>
        <fullName evidence="6">ABC transporter ATP-binding protein</fullName>
    </submittedName>
    <submittedName>
        <fullName evidence="5">Putative ABC transport system ATP-binding protein</fullName>
    </submittedName>
</protein>
<keyword evidence="2" id="KW-0547">Nucleotide-binding</keyword>
<organism evidence="5 7">
    <name type="scientific">Cryobacterium flavum</name>
    <dbReference type="NCBI Taxonomy" id="1424659"/>
    <lineage>
        <taxon>Bacteria</taxon>
        <taxon>Bacillati</taxon>
        <taxon>Actinomycetota</taxon>
        <taxon>Actinomycetes</taxon>
        <taxon>Micrococcales</taxon>
        <taxon>Microbacteriaceae</taxon>
        <taxon>Cryobacterium</taxon>
    </lineage>
</organism>
<accession>A0A4R8VJI7</accession>
<dbReference type="Gene3D" id="3.40.50.300">
    <property type="entry name" value="P-loop containing nucleotide triphosphate hydrolases"/>
    <property type="match status" value="1"/>
</dbReference>
<evidence type="ECO:0000313" key="5">
    <source>
        <dbReference type="EMBL" id="SDN94336.1"/>
    </source>
</evidence>
<dbReference type="InterPro" id="IPR027417">
    <property type="entry name" value="P-loop_NTPase"/>
</dbReference>
<dbReference type="InterPro" id="IPR003593">
    <property type="entry name" value="AAA+_ATPase"/>
</dbReference>
<dbReference type="SMART" id="SM00382">
    <property type="entry name" value="AAA"/>
    <property type="match status" value="1"/>
</dbReference>
<dbReference type="AlphaFoldDB" id="A0A4R8VJI7"/>